<dbReference type="EMBL" id="LK052920">
    <property type="protein sequence ID" value="CDR47640.1"/>
    <property type="molecule type" value="Genomic_DNA"/>
</dbReference>
<name>A0A061BCE1_CYBFA</name>
<dbReference type="PhylomeDB" id="A0A061BCE1"/>
<feature type="domain" description="Myb-like" evidence="2">
    <location>
        <begin position="476"/>
        <end position="524"/>
    </location>
</feature>
<dbReference type="Pfam" id="PF15963">
    <property type="entry name" value="Myb_DNA-bind_7"/>
    <property type="match status" value="1"/>
</dbReference>
<dbReference type="OrthoDB" id="272624at2759"/>
<dbReference type="GO" id="GO:0000995">
    <property type="term" value="F:RNA polymerase III general transcription initiation factor activity"/>
    <property type="evidence" value="ECO:0007669"/>
    <property type="project" value="InterPro"/>
</dbReference>
<feature type="compositionally biased region" description="Basic and acidic residues" evidence="1">
    <location>
        <begin position="378"/>
        <end position="390"/>
    </location>
</feature>
<feature type="compositionally biased region" description="Basic residues" evidence="1">
    <location>
        <begin position="363"/>
        <end position="377"/>
    </location>
</feature>
<reference evidence="3" key="1">
    <citation type="journal article" date="2014" name="Genome Announc.">
        <title>Genome sequence of the yeast Cyberlindnera fabianii (Hansenula fabianii).</title>
        <authorList>
            <person name="Freel K.C."/>
            <person name="Sarilar V."/>
            <person name="Neuveglise C."/>
            <person name="Devillers H."/>
            <person name="Friedrich A."/>
            <person name="Schacherer J."/>
        </authorList>
    </citation>
    <scope>NUCLEOTIDE SEQUENCE</scope>
    <source>
        <strain evidence="3">YJS4271</strain>
    </source>
</reference>
<sequence>MSSIVNKSGVRFTPKVKQRRANTGATNTPIASRRGSVAPPVDPLTPAATQQQQSQQEEEEQDDTFHQSSDVENDSDTQLPDSTDDNFASRLQTRRESVSGSVAASRRGSVVEPTPAATKQRRLSTLSNTSRGDVLRKPSFSSETRSHVISVPPPPAQLSQGKRRRRSSVASGPRAAVFRKRSSVGLENDESRSITATPQPITPITPASTQIQEEEEQQQHHNESEPALTKSQAKAPEDNSVGRTIDAQNGDKHQEIRVKKLETDTETATPNGSIQAEGLMFDPIQGCLRKIIYDPSDPNSNSYVIKDVTTISTYNQLSKSLYSLDPQKLSNVTIDDETFTMKDLCRPTLPIGRVSSQYEKVQQAKKNRIEAHKKRQDLRRQARLERRSLESLEDDKSDSKRVKPEDLLDDAQFNDQQITGHSAIQLKLGQDGQLVVDEESRVVDRHKNAGNIVRERYDENPYENIVNSATYGKQRYTDKWDKQEISKFYQALGQWGTDFALIAQMFPYRTRRQIKSKFILEEKKRPLLIELALSNKLKTQFDFDEYCNDANKTFGTLDEFNTKLEQLKADHEANLKELAAAKEKAKEEDTQRQKKREFEIQTGQRTMTRQERITELTKNETVLGSIDDVKKKRLDEAQAEQED</sequence>
<dbReference type="InterPro" id="IPR039467">
    <property type="entry name" value="TFIIIB_B''_Myb"/>
</dbReference>
<dbReference type="AlphaFoldDB" id="A0A061BCE1"/>
<evidence type="ECO:0000259" key="2">
    <source>
        <dbReference type="SMART" id="SM00717"/>
    </source>
</evidence>
<feature type="compositionally biased region" description="Polar residues" evidence="1">
    <location>
        <begin position="21"/>
        <end position="30"/>
    </location>
</feature>
<dbReference type="InterPro" id="IPR017174">
    <property type="entry name" value="Bdp1_fungi"/>
</dbReference>
<dbReference type="VEuPathDB" id="FungiDB:BON22_3276"/>
<dbReference type="GO" id="GO:0001156">
    <property type="term" value="F:TFIIIC-class transcription factor complex binding"/>
    <property type="evidence" value="ECO:0007669"/>
    <property type="project" value="TreeGrafter"/>
</dbReference>
<dbReference type="PANTHER" id="PTHR22929">
    <property type="entry name" value="RNA POLYMERASE III TRANSCRIPTION INITIATION FACTOR B"/>
    <property type="match status" value="1"/>
</dbReference>
<accession>A0A061BCE1</accession>
<feature type="compositionally biased region" description="Low complexity" evidence="1">
    <location>
        <begin position="193"/>
        <end position="211"/>
    </location>
</feature>
<feature type="region of interest" description="Disordered" evidence="1">
    <location>
        <begin position="583"/>
        <end position="609"/>
    </location>
</feature>
<dbReference type="GO" id="GO:0000126">
    <property type="term" value="C:transcription factor TFIIIB complex"/>
    <property type="evidence" value="ECO:0007669"/>
    <property type="project" value="InterPro"/>
</dbReference>
<gene>
    <name evidence="3" type="ORF">CYFA0S_35e00562g</name>
</gene>
<evidence type="ECO:0000256" key="1">
    <source>
        <dbReference type="SAM" id="MobiDB-lite"/>
    </source>
</evidence>
<dbReference type="PIRSF" id="PIRSF037327">
    <property type="entry name" value="TFIIIB_Bdp1_fun"/>
    <property type="match status" value="1"/>
</dbReference>
<organism evidence="3">
    <name type="scientific">Cyberlindnera fabianii</name>
    <name type="common">Yeast</name>
    <name type="synonym">Hansenula fabianii</name>
    <dbReference type="NCBI Taxonomy" id="36022"/>
    <lineage>
        <taxon>Eukaryota</taxon>
        <taxon>Fungi</taxon>
        <taxon>Dikarya</taxon>
        <taxon>Ascomycota</taxon>
        <taxon>Saccharomycotina</taxon>
        <taxon>Saccharomycetes</taxon>
        <taxon>Phaffomycetales</taxon>
        <taxon>Phaffomycetaceae</taxon>
        <taxon>Cyberlindnera</taxon>
    </lineage>
</organism>
<proteinExistence type="predicted"/>
<dbReference type="InterPro" id="IPR001005">
    <property type="entry name" value="SANT/Myb"/>
</dbReference>
<protein>
    <submittedName>
        <fullName evidence="3">CYFA0S35e00562g1_1</fullName>
    </submittedName>
</protein>
<dbReference type="CDD" id="cd00167">
    <property type="entry name" value="SANT"/>
    <property type="match status" value="1"/>
</dbReference>
<dbReference type="SUPFAM" id="SSF46689">
    <property type="entry name" value="Homeodomain-like"/>
    <property type="match status" value="1"/>
</dbReference>
<dbReference type="PANTHER" id="PTHR22929:SF0">
    <property type="entry name" value="TRANSCRIPTION FACTOR TFIIIB COMPONENT B'' HOMOLOG"/>
    <property type="match status" value="1"/>
</dbReference>
<dbReference type="GO" id="GO:0070898">
    <property type="term" value="P:RNA polymerase III preinitiation complex assembly"/>
    <property type="evidence" value="ECO:0007669"/>
    <property type="project" value="TreeGrafter"/>
</dbReference>
<feature type="compositionally biased region" description="Polar residues" evidence="1">
    <location>
        <begin position="66"/>
        <end position="91"/>
    </location>
</feature>
<dbReference type="SMART" id="SM00717">
    <property type="entry name" value="SANT"/>
    <property type="match status" value="1"/>
</dbReference>
<feature type="region of interest" description="Disordered" evidence="1">
    <location>
        <begin position="1"/>
        <end position="253"/>
    </location>
</feature>
<feature type="compositionally biased region" description="Basic and acidic residues" evidence="1">
    <location>
        <begin position="397"/>
        <end position="406"/>
    </location>
</feature>
<dbReference type="InterPro" id="IPR009057">
    <property type="entry name" value="Homeodomain-like_sf"/>
</dbReference>
<dbReference type="Gene3D" id="1.10.10.60">
    <property type="entry name" value="Homeodomain-like"/>
    <property type="match status" value="1"/>
</dbReference>
<feature type="compositionally biased region" description="Basic and acidic residues" evidence="1">
    <location>
        <begin position="583"/>
        <end position="599"/>
    </location>
</feature>
<feature type="region of interest" description="Disordered" evidence="1">
    <location>
        <begin position="356"/>
        <end position="406"/>
    </location>
</feature>
<evidence type="ECO:0000313" key="3">
    <source>
        <dbReference type="EMBL" id="CDR47640.1"/>
    </source>
</evidence>